<dbReference type="EMBL" id="CAJVPT010013760">
    <property type="protein sequence ID" value="CAG8598707.1"/>
    <property type="molecule type" value="Genomic_DNA"/>
</dbReference>
<sequence length="540" mass="60208">MSLKSRKEVFRGDGNEAVEVQIVGCQSNPFPFLCPGGIDGDDNNNRIATLLLRPSRIYRHFAQRGAARTLTGQQKIDSVIPETPAMPPREKREAPFQLSPEQLALQAARRELKAQKEAAKLAGYRRISLCRGECCNDNDVECELKRLLLLRAWPPQAQALGTDGQSLLGLGPISRPYVYIGSPFDELTRSFILGRELFPGNDALKVSMVPIIATHSFFEETNIGLGSRPIRRAPSCPEIPVFVYLRVRAVEEPWLYVYYDEEDIRVGTPDGVDSAEQAAIWRKGTSRRTGNIALLVGLRDKRDRAKGFVVNEQNLNLPPDDITYSLLVGETVTESQYEAFNESRVVHVSIDPSIGFTEESKLEDEENDPDRKVWNCRPCTDADGLLRAEELEDMFKQVSVYDEATRKLPPDGIERSGQRFPHLEGRKGAFEPMFTSYTHYWKSTLGTHIAPDDNKHKEDLGTGLPKKGVCGSDHHTSSCSRPVPYLRTQWDSRRIVDNCEHSCRGTENSGVNVGGCSVSVKNGRKVGTGGPDFGEYHSGN</sequence>
<evidence type="ECO:0000313" key="1">
    <source>
        <dbReference type="EMBL" id="CAG8598707.1"/>
    </source>
</evidence>
<keyword evidence="2" id="KW-1185">Reference proteome</keyword>
<accession>A0ACA9MKN2</accession>
<gene>
    <name evidence="1" type="ORF">ACOLOM_LOCUS6601</name>
</gene>
<comment type="caution">
    <text evidence="1">The sequence shown here is derived from an EMBL/GenBank/DDBJ whole genome shotgun (WGS) entry which is preliminary data.</text>
</comment>
<organism evidence="1 2">
    <name type="scientific">Acaulospora colombiana</name>
    <dbReference type="NCBI Taxonomy" id="27376"/>
    <lineage>
        <taxon>Eukaryota</taxon>
        <taxon>Fungi</taxon>
        <taxon>Fungi incertae sedis</taxon>
        <taxon>Mucoromycota</taxon>
        <taxon>Glomeromycotina</taxon>
        <taxon>Glomeromycetes</taxon>
        <taxon>Diversisporales</taxon>
        <taxon>Acaulosporaceae</taxon>
        <taxon>Acaulospora</taxon>
    </lineage>
</organism>
<name>A0ACA9MKN2_9GLOM</name>
<reference evidence="1" key="1">
    <citation type="submission" date="2021-06" db="EMBL/GenBank/DDBJ databases">
        <authorList>
            <person name="Kallberg Y."/>
            <person name="Tangrot J."/>
            <person name="Rosling A."/>
        </authorList>
    </citation>
    <scope>NUCLEOTIDE SEQUENCE</scope>
    <source>
        <strain evidence="1">CL356</strain>
    </source>
</reference>
<dbReference type="Proteomes" id="UP000789525">
    <property type="component" value="Unassembled WGS sequence"/>
</dbReference>
<protein>
    <submittedName>
        <fullName evidence="1">11749_t:CDS:1</fullName>
    </submittedName>
</protein>
<evidence type="ECO:0000313" key="2">
    <source>
        <dbReference type="Proteomes" id="UP000789525"/>
    </source>
</evidence>
<proteinExistence type="predicted"/>